<gene>
    <name evidence="5" type="primary">mdcC</name>
    <name evidence="5" type="ORF">Ahu01nite_094960</name>
</gene>
<dbReference type="Pfam" id="PF06857">
    <property type="entry name" value="ACP"/>
    <property type="match status" value="1"/>
</dbReference>
<evidence type="ECO:0000256" key="4">
    <source>
        <dbReference type="NCBIfam" id="TIGR03130"/>
    </source>
</evidence>
<dbReference type="HAMAP" id="MF_00710">
    <property type="entry name" value="Malonate_deCO2ase_dsu"/>
    <property type="match status" value="1"/>
</dbReference>
<evidence type="ECO:0000256" key="2">
    <source>
        <dbReference type="ARBA" id="ARBA00022490"/>
    </source>
</evidence>
<organism evidence="5 6">
    <name type="scientific">Winogradskya humida</name>
    <dbReference type="NCBI Taxonomy" id="113566"/>
    <lineage>
        <taxon>Bacteria</taxon>
        <taxon>Bacillati</taxon>
        <taxon>Actinomycetota</taxon>
        <taxon>Actinomycetes</taxon>
        <taxon>Micromonosporales</taxon>
        <taxon>Micromonosporaceae</taxon>
        <taxon>Winogradskya</taxon>
    </lineage>
</organism>
<name>A0ABQ4A6Q1_9ACTN</name>
<dbReference type="InterPro" id="IPR009662">
    <property type="entry name" value="Malonate_deCO2ase_dsu"/>
</dbReference>
<dbReference type="Proteomes" id="UP000603200">
    <property type="component" value="Unassembled WGS sequence"/>
</dbReference>
<keyword evidence="2" id="KW-0963">Cytoplasm</keyword>
<dbReference type="InterPro" id="IPR023439">
    <property type="entry name" value="Mal_deCO2ase/Cit_lyase_ACP"/>
</dbReference>
<evidence type="ECO:0000313" key="5">
    <source>
        <dbReference type="EMBL" id="GIE26394.1"/>
    </source>
</evidence>
<evidence type="ECO:0000256" key="3">
    <source>
        <dbReference type="ARBA" id="ARBA00022553"/>
    </source>
</evidence>
<evidence type="ECO:0000256" key="1">
    <source>
        <dbReference type="ARBA" id="ARBA00004496"/>
    </source>
</evidence>
<keyword evidence="6" id="KW-1185">Reference proteome</keyword>
<proteinExistence type="inferred from homology"/>
<evidence type="ECO:0000313" key="6">
    <source>
        <dbReference type="Proteomes" id="UP000603200"/>
    </source>
</evidence>
<dbReference type="EMBL" id="BOMN01000143">
    <property type="protein sequence ID" value="GIE26394.1"/>
    <property type="molecule type" value="Genomic_DNA"/>
</dbReference>
<dbReference type="NCBIfam" id="TIGR03130">
    <property type="entry name" value="malonate_delta"/>
    <property type="match status" value="1"/>
</dbReference>
<sequence length="106" mass="11683">MQTLTFRFPAGTAPKRRVHLGVVASGDLEILLTPHPPGSDADAAEVRVRTSVDGFDAVWRQVLERFFERSPMTGVWELNDFGATPGVVNLRLRQAVDLALAEQDPQ</sequence>
<comment type="subcellular location">
    <subcellularLocation>
        <location evidence="1">Cytoplasm</location>
    </subcellularLocation>
</comment>
<comment type="caution">
    <text evidence="5">The sequence shown here is derived from an EMBL/GenBank/DDBJ whole genome shotgun (WGS) entry which is preliminary data.</text>
</comment>
<reference evidence="5 6" key="1">
    <citation type="submission" date="2021-01" db="EMBL/GenBank/DDBJ databases">
        <title>Whole genome shotgun sequence of Actinoplanes humidus NBRC 14915.</title>
        <authorList>
            <person name="Komaki H."/>
            <person name="Tamura T."/>
        </authorList>
    </citation>
    <scope>NUCLEOTIDE SEQUENCE [LARGE SCALE GENOMIC DNA]</scope>
    <source>
        <strain evidence="5 6">NBRC 14915</strain>
    </source>
</reference>
<keyword evidence="3" id="KW-0597">Phosphoprotein</keyword>
<accession>A0ABQ4A6Q1</accession>
<protein>
    <recommendedName>
        <fullName evidence="4">Malonate decarboxylase acyl carrier protein</fullName>
    </recommendedName>
</protein>